<dbReference type="Proteomes" id="UP000322234">
    <property type="component" value="Unassembled WGS sequence"/>
</dbReference>
<gene>
    <name evidence="1" type="ORF">E5288_WYG010959</name>
</gene>
<dbReference type="EMBL" id="VBQZ03000012">
    <property type="protein sequence ID" value="MXQ82365.1"/>
    <property type="molecule type" value="Genomic_DNA"/>
</dbReference>
<evidence type="ECO:0000313" key="1">
    <source>
        <dbReference type="EMBL" id="MXQ82365.1"/>
    </source>
</evidence>
<sequence length="102" mass="10801">MDPRGTRSRGSGRALTLLRPLSFLLALIATQGIACPVVLQGPLSTSVRLVDFLTFNLLASVTSCRAVRVDLTLDPESLVNSASLSVCYVPSVVLRARGNCGK</sequence>
<comment type="caution">
    <text evidence="1">The sequence shown here is derived from an EMBL/GenBank/DDBJ whole genome shotgun (WGS) entry which is preliminary data.</text>
</comment>
<accession>A0A6B0QXW2</accession>
<dbReference type="AlphaFoldDB" id="A0A6B0QXW2"/>
<proteinExistence type="predicted"/>
<evidence type="ECO:0000313" key="2">
    <source>
        <dbReference type="Proteomes" id="UP000322234"/>
    </source>
</evidence>
<protein>
    <submittedName>
        <fullName evidence="1">Uncharacterized protein</fullName>
    </submittedName>
</protein>
<name>A0A6B0QXW2_9CETA</name>
<organism evidence="1 2">
    <name type="scientific">Bos mutus</name>
    <name type="common">wild yak</name>
    <dbReference type="NCBI Taxonomy" id="72004"/>
    <lineage>
        <taxon>Eukaryota</taxon>
        <taxon>Metazoa</taxon>
        <taxon>Chordata</taxon>
        <taxon>Craniata</taxon>
        <taxon>Vertebrata</taxon>
        <taxon>Euteleostomi</taxon>
        <taxon>Mammalia</taxon>
        <taxon>Eutheria</taxon>
        <taxon>Laurasiatheria</taxon>
        <taxon>Artiodactyla</taxon>
        <taxon>Ruminantia</taxon>
        <taxon>Pecora</taxon>
        <taxon>Bovidae</taxon>
        <taxon>Bovinae</taxon>
        <taxon>Bos</taxon>
    </lineage>
</organism>
<keyword evidence="2" id="KW-1185">Reference proteome</keyword>
<reference evidence="1" key="1">
    <citation type="submission" date="2019-10" db="EMBL/GenBank/DDBJ databases">
        <title>The sequence and de novo assembly of the wild yak genome.</title>
        <authorList>
            <person name="Liu Y."/>
        </authorList>
    </citation>
    <scope>NUCLEOTIDE SEQUENCE [LARGE SCALE GENOMIC DNA]</scope>
    <source>
        <strain evidence="1">WY2019</strain>
    </source>
</reference>